<feature type="compositionally biased region" description="Polar residues" evidence="1">
    <location>
        <begin position="52"/>
        <end position="62"/>
    </location>
</feature>
<feature type="region of interest" description="Disordered" evidence="1">
    <location>
        <begin position="400"/>
        <end position="562"/>
    </location>
</feature>
<feature type="compositionally biased region" description="Basic residues" evidence="1">
    <location>
        <begin position="507"/>
        <end position="516"/>
    </location>
</feature>
<feature type="region of interest" description="Disordered" evidence="1">
    <location>
        <begin position="595"/>
        <end position="651"/>
    </location>
</feature>
<dbReference type="EMBL" id="JFFI01000164">
    <property type="protein sequence ID" value="KXH69097.1"/>
    <property type="molecule type" value="Genomic_DNA"/>
</dbReference>
<evidence type="ECO:0000313" key="2">
    <source>
        <dbReference type="EMBL" id="KXH69097.1"/>
    </source>
</evidence>
<proteinExistence type="predicted"/>
<dbReference type="Proteomes" id="UP000070121">
    <property type="component" value="Unassembled WGS sequence"/>
</dbReference>
<evidence type="ECO:0000256" key="1">
    <source>
        <dbReference type="SAM" id="MobiDB-lite"/>
    </source>
</evidence>
<accession>A0A135V9D9</accession>
<reference evidence="2 3" key="1">
    <citation type="submission" date="2014-02" db="EMBL/GenBank/DDBJ databases">
        <title>The genome sequence of Colletotrichum salicis CBS 607.94.</title>
        <authorList>
            <person name="Baroncelli R."/>
            <person name="Thon M.R."/>
        </authorList>
    </citation>
    <scope>NUCLEOTIDE SEQUENCE [LARGE SCALE GENOMIC DNA]</scope>
    <source>
        <strain evidence="2 3">CBS 607.94</strain>
    </source>
</reference>
<feature type="compositionally biased region" description="Acidic residues" evidence="1">
    <location>
        <begin position="478"/>
        <end position="490"/>
    </location>
</feature>
<keyword evidence="3" id="KW-1185">Reference proteome</keyword>
<name>A0A135V9D9_9PEZI</name>
<organism evidence="2 3">
    <name type="scientific">Colletotrichum salicis</name>
    <dbReference type="NCBI Taxonomy" id="1209931"/>
    <lineage>
        <taxon>Eukaryota</taxon>
        <taxon>Fungi</taxon>
        <taxon>Dikarya</taxon>
        <taxon>Ascomycota</taxon>
        <taxon>Pezizomycotina</taxon>
        <taxon>Sordariomycetes</taxon>
        <taxon>Hypocreomycetidae</taxon>
        <taxon>Glomerellales</taxon>
        <taxon>Glomerellaceae</taxon>
        <taxon>Colletotrichum</taxon>
        <taxon>Colletotrichum acutatum species complex</taxon>
    </lineage>
</organism>
<feature type="region of interest" description="Disordered" evidence="1">
    <location>
        <begin position="1"/>
        <end position="215"/>
    </location>
</feature>
<sequence>MRPRDLDTDYSDDDGWSEAASYIRKSGPGRTYEEDYEDRRRKDRVPHVSISHDVQTIRGNSTARRPAQPPPPPALRQQDSGPNGSRRVSYFHPQDNDRYQQYPPIYPPAYPPPPETTYNDRRPQPPSRRQSGYQQDGTDRLEHGNRNRQPHRPLTMPIPGPRDDERTDYEYTVSRYRVAPSSMAPRRRNSRFSTRARDGREESSSGETSSIEDDQDIIEVLKERLEAYERVGRDEAITKRVKKETERAMQRKILQTKQEEERKQELLHQTRTEAMFRERMRIESEAQDDREKKEAELLQTSVIERRIRDKLEAEKWAEEAEKKAKARQSEEFASLSRAKMMEAMEDVAALTKQKVMDGITNERQIALAKQGEHDLMMSELLAEIRTVIKSDLRAEIRAEIREEMEDEEYEERTGRARPPKWRYGNGSPSPDYATSPDPPLRPAYSDRRREASWGTGYQNPRFRNPRNGRPSVPMVPLSDEDSSRDDDQDTDSQISISSVPLSQPTPRQRRDRKFRRERQMPFYYEYSEGQATNLTDLPMHRSTRRQSGNSNAARKWNQIPEKKRLIEKKNRETKGRGLIIEIPTPLNSLASTIIRPVESKSVVESESNPDETMEDGQKEPEDVELLDDMETRSISPTDSAYQTPMSEVHEL</sequence>
<feature type="compositionally biased region" description="Pro residues" evidence="1">
    <location>
        <begin position="104"/>
        <end position="115"/>
    </location>
</feature>
<gene>
    <name evidence="2" type="ORF">CSAL01_01459</name>
</gene>
<feature type="compositionally biased region" description="Low complexity" evidence="1">
    <location>
        <begin position="459"/>
        <end position="470"/>
    </location>
</feature>
<feature type="compositionally biased region" description="Basic and acidic residues" evidence="1">
    <location>
        <begin position="31"/>
        <end position="40"/>
    </location>
</feature>
<dbReference type="AlphaFoldDB" id="A0A135V9D9"/>
<evidence type="ECO:0000313" key="3">
    <source>
        <dbReference type="Proteomes" id="UP000070121"/>
    </source>
</evidence>
<protein>
    <submittedName>
        <fullName evidence="2">Uncharacterized protein</fullName>
    </submittedName>
</protein>
<feature type="compositionally biased region" description="Polar residues" evidence="1">
    <location>
        <begin position="632"/>
        <end position="645"/>
    </location>
</feature>
<comment type="caution">
    <text evidence="2">The sequence shown here is derived from an EMBL/GenBank/DDBJ whole genome shotgun (WGS) entry which is preliminary data.</text>
</comment>